<gene>
    <name evidence="2" type="ORF">SLEP1_g3132</name>
</gene>
<evidence type="ECO:0000256" key="1">
    <source>
        <dbReference type="SAM" id="Phobius"/>
    </source>
</evidence>
<keyword evidence="3" id="KW-1185">Reference proteome</keyword>
<sequence length="77" mass="8624">MLRGNASENTAIVQGRNPEYLLLVKSRQIAVFCWAMSLLPLVIGFPVKASIKFVTQSFFLLAQPYGGERITFKCRGM</sequence>
<proteinExistence type="predicted"/>
<feature type="transmembrane region" description="Helical" evidence="1">
    <location>
        <begin position="29"/>
        <end position="47"/>
    </location>
</feature>
<reference evidence="2 3" key="1">
    <citation type="journal article" date="2021" name="Commun. Biol.">
        <title>The genome of Shorea leprosula (Dipterocarpaceae) highlights the ecological relevance of drought in aseasonal tropical rainforests.</title>
        <authorList>
            <person name="Ng K.K.S."/>
            <person name="Kobayashi M.J."/>
            <person name="Fawcett J.A."/>
            <person name="Hatakeyama M."/>
            <person name="Paape T."/>
            <person name="Ng C.H."/>
            <person name="Ang C.C."/>
            <person name="Tnah L.H."/>
            <person name="Lee C.T."/>
            <person name="Nishiyama T."/>
            <person name="Sese J."/>
            <person name="O'Brien M.J."/>
            <person name="Copetti D."/>
            <person name="Mohd Noor M.I."/>
            <person name="Ong R.C."/>
            <person name="Putra M."/>
            <person name="Sireger I.Z."/>
            <person name="Indrioko S."/>
            <person name="Kosugi Y."/>
            <person name="Izuno A."/>
            <person name="Isagi Y."/>
            <person name="Lee S.L."/>
            <person name="Shimizu K.K."/>
        </authorList>
    </citation>
    <scope>NUCLEOTIDE SEQUENCE [LARGE SCALE GENOMIC DNA]</scope>
    <source>
        <strain evidence="2">214</strain>
    </source>
</reference>
<dbReference type="Proteomes" id="UP001054252">
    <property type="component" value="Unassembled WGS sequence"/>
</dbReference>
<accession>A0AAV5HJU2</accession>
<evidence type="ECO:0000313" key="2">
    <source>
        <dbReference type="EMBL" id="GKU88923.1"/>
    </source>
</evidence>
<evidence type="ECO:0000313" key="3">
    <source>
        <dbReference type="Proteomes" id="UP001054252"/>
    </source>
</evidence>
<keyword evidence="1" id="KW-0472">Membrane</keyword>
<comment type="caution">
    <text evidence="2">The sequence shown here is derived from an EMBL/GenBank/DDBJ whole genome shotgun (WGS) entry which is preliminary data.</text>
</comment>
<keyword evidence="1" id="KW-0812">Transmembrane</keyword>
<organism evidence="2 3">
    <name type="scientific">Rubroshorea leprosula</name>
    <dbReference type="NCBI Taxonomy" id="152421"/>
    <lineage>
        <taxon>Eukaryota</taxon>
        <taxon>Viridiplantae</taxon>
        <taxon>Streptophyta</taxon>
        <taxon>Embryophyta</taxon>
        <taxon>Tracheophyta</taxon>
        <taxon>Spermatophyta</taxon>
        <taxon>Magnoliopsida</taxon>
        <taxon>eudicotyledons</taxon>
        <taxon>Gunneridae</taxon>
        <taxon>Pentapetalae</taxon>
        <taxon>rosids</taxon>
        <taxon>malvids</taxon>
        <taxon>Malvales</taxon>
        <taxon>Dipterocarpaceae</taxon>
        <taxon>Rubroshorea</taxon>
    </lineage>
</organism>
<name>A0AAV5HJU2_9ROSI</name>
<protein>
    <submittedName>
        <fullName evidence="2">Uncharacterized protein</fullName>
    </submittedName>
</protein>
<dbReference type="EMBL" id="BPVZ01000003">
    <property type="protein sequence ID" value="GKU88923.1"/>
    <property type="molecule type" value="Genomic_DNA"/>
</dbReference>
<dbReference type="AlphaFoldDB" id="A0AAV5HJU2"/>
<keyword evidence="1" id="KW-1133">Transmembrane helix</keyword>